<proteinExistence type="inferred from homology"/>
<feature type="domain" description="Multidrug resistance protein MdtA-like barrel-sandwich hybrid" evidence="5">
    <location>
        <begin position="57"/>
        <end position="389"/>
    </location>
</feature>
<evidence type="ECO:0000256" key="2">
    <source>
        <dbReference type="ARBA" id="ARBA00009477"/>
    </source>
</evidence>
<feature type="coiled-coil region" evidence="4">
    <location>
        <begin position="123"/>
        <end position="161"/>
    </location>
</feature>
<dbReference type="Proteomes" id="UP000230778">
    <property type="component" value="Unassembled WGS sequence"/>
</dbReference>
<evidence type="ECO:0000256" key="1">
    <source>
        <dbReference type="ARBA" id="ARBA00004196"/>
    </source>
</evidence>
<dbReference type="SUPFAM" id="SSF111369">
    <property type="entry name" value="HlyD-like secretion proteins"/>
    <property type="match status" value="2"/>
</dbReference>
<sequence length="536" mass="59086">MMQKKVILVIVIVFLLAVGIYFGVSKKEVPAFSLAQVTRGNVYQEVSETGQVKKGEEINIGSKTAARIEKIYVKVGEEVKIGDILAKLDTAQLQIQLRESSAALDLAKAKLNKLLAGASKEEIQVAQTAVDNAKTSLESARQNLKDINASAEDNLNAAYEDALNVLDDAYLKADNAFKTADVVQRAYFNMNDQEGIRVRDNEAKIEEALLKIKSYLDAAKSDSSQKNIDLGLSETKNSLDEILDSLRFIREICENQTYRSIVSSTDKTSLDNQKSYISTALTSVTNSQQTISLTKLTNEYDINTAKSEVSKAEGVLKTAQDELSQITAPPRKEDVDLYQAQVKQAEAQVQLLEKQIEEATLRSPVLGQITQIKKRVGEMTMPSLQDVLITLLPLAPFEIEVNIYEEDVVKMAIGNPVDISLVAFPEQILKGRVVEISPAENLIEGVVYYKVTIDFEEVPEGIKPGMTADLVIKTASKENVLTVPQDAIQNKEGKTIVEVLKGEKFEEREIEIGLKGSNDIVEVISGLEEGEKVTIR</sequence>
<dbReference type="InterPro" id="IPR050465">
    <property type="entry name" value="UPF0194_transport"/>
</dbReference>
<comment type="subcellular location">
    <subcellularLocation>
        <location evidence="1">Cell envelope</location>
    </subcellularLocation>
</comment>
<dbReference type="InterPro" id="IPR058792">
    <property type="entry name" value="Beta-barrel_RND_2"/>
</dbReference>
<evidence type="ECO:0000259" key="6">
    <source>
        <dbReference type="Pfam" id="PF25954"/>
    </source>
</evidence>
<dbReference type="Gene3D" id="1.10.287.470">
    <property type="entry name" value="Helix hairpin bin"/>
    <property type="match status" value="1"/>
</dbReference>
<evidence type="ECO:0000313" key="8">
    <source>
        <dbReference type="EMBL" id="PIQ06323.1"/>
    </source>
</evidence>
<dbReference type="AlphaFoldDB" id="A0A2H0FI22"/>
<dbReference type="Pfam" id="PF25917">
    <property type="entry name" value="BSH_RND"/>
    <property type="match status" value="1"/>
</dbReference>
<dbReference type="Gene3D" id="2.40.30.170">
    <property type="match status" value="1"/>
</dbReference>
<protein>
    <submittedName>
        <fullName evidence="8">Uncharacterized protein</fullName>
    </submittedName>
</protein>
<comment type="similarity">
    <text evidence="2">Belongs to the membrane fusion protein (MFP) (TC 8.A.1) family.</text>
</comment>
<evidence type="ECO:0000259" key="5">
    <source>
        <dbReference type="Pfam" id="PF25917"/>
    </source>
</evidence>
<gene>
    <name evidence="8" type="ORF">COW72_02030</name>
</gene>
<dbReference type="InterPro" id="IPR006143">
    <property type="entry name" value="RND_pump_MFP"/>
</dbReference>
<name>A0A2H0FI22_9BACT</name>
<feature type="domain" description="CusB-like beta-barrel" evidence="6">
    <location>
        <begin position="399"/>
        <end position="474"/>
    </location>
</feature>
<dbReference type="GO" id="GO:0022857">
    <property type="term" value="F:transmembrane transporter activity"/>
    <property type="evidence" value="ECO:0007669"/>
    <property type="project" value="InterPro"/>
</dbReference>
<dbReference type="Gene3D" id="6.20.50.140">
    <property type="match status" value="1"/>
</dbReference>
<dbReference type="EMBL" id="PCUC01000113">
    <property type="protein sequence ID" value="PIQ06323.1"/>
    <property type="molecule type" value="Genomic_DNA"/>
</dbReference>
<evidence type="ECO:0000256" key="4">
    <source>
        <dbReference type="SAM" id="Coils"/>
    </source>
</evidence>
<dbReference type="NCBIfam" id="TIGR01730">
    <property type="entry name" value="RND_mfp"/>
    <property type="match status" value="1"/>
</dbReference>
<dbReference type="Pfam" id="PF25954">
    <property type="entry name" value="Beta-barrel_RND_2"/>
    <property type="match status" value="1"/>
</dbReference>
<reference evidence="8 9" key="1">
    <citation type="submission" date="2017-09" db="EMBL/GenBank/DDBJ databases">
        <title>Depth-based differentiation of microbial function through sediment-hosted aquifers and enrichment of novel symbionts in the deep terrestrial subsurface.</title>
        <authorList>
            <person name="Probst A.J."/>
            <person name="Ladd B."/>
            <person name="Jarett J.K."/>
            <person name="Geller-Mcgrath D.E."/>
            <person name="Sieber C.M."/>
            <person name="Emerson J.B."/>
            <person name="Anantharaman K."/>
            <person name="Thomas B.C."/>
            <person name="Malmstrom R."/>
            <person name="Stieglmeier M."/>
            <person name="Klingl A."/>
            <person name="Woyke T."/>
            <person name="Ryan C.M."/>
            <person name="Banfield J.F."/>
        </authorList>
    </citation>
    <scope>NUCLEOTIDE SEQUENCE [LARGE SCALE GENOMIC DNA]</scope>
    <source>
        <strain evidence="8">CG18_big_fil_WC_8_21_14_2_50_37_10</strain>
    </source>
</reference>
<organism evidence="8 9">
    <name type="scientific">Candidatus Nealsonbacteria bacterium CG18_big_fil_WC_8_21_14_2_50_37_10</name>
    <dbReference type="NCBI Taxonomy" id="1974717"/>
    <lineage>
        <taxon>Bacteria</taxon>
        <taxon>Candidatus Nealsoniibacteriota</taxon>
    </lineage>
</organism>
<dbReference type="PANTHER" id="PTHR32347">
    <property type="entry name" value="EFFLUX SYSTEM COMPONENT YKNX-RELATED"/>
    <property type="match status" value="1"/>
</dbReference>
<accession>A0A2H0FI22</accession>
<comment type="caution">
    <text evidence="8">The sequence shown here is derived from an EMBL/GenBank/DDBJ whole genome shotgun (WGS) entry which is preliminary data.</text>
</comment>
<evidence type="ECO:0000313" key="9">
    <source>
        <dbReference type="Proteomes" id="UP000230778"/>
    </source>
</evidence>
<keyword evidence="3 4" id="KW-0175">Coiled coil</keyword>
<evidence type="ECO:0000259" key="7">
    <source>
        <dbReference type="Pfam" id="PF25975"/>
    </source>
</evidence>
<dbReference type="GO" id="GO:0030313">
    <property type="term" value="C:cell envelope"/>
    <property type="evidence" value="ECO:0007669"/>
    <property type="project" value="UniProtKB-SubCell"/>
</dbReference>
<feature type="domain" description="CzcB-like C-terminal circularly permuted SH3-like" evidence="7">
    <location>
        <begin position="481"/>
        <end position="533"/>
    </location>
</feature>
<dbReference type="Pfam" id="PF25975">
    <property type="entry name" value="CzcB_C"/>
    <property type="match status" value="1"/>
</dbReference>
<dbReference type="Gene3D" id="2.40.50.100">
    <property type="match status" value="1"/>
</dbReference>
<dbReference type="GO" id="GO:0016020">
    <property type="term" value="C:membrane"/>
    <property type="evidence" value="ECO:0007669"/>
    <property type="project" value="InterPro"/>
</dbReference>
<dbReference type="PANTHER" id="PTHR32347:SF23">
    <property type="entry name" value="BLL5650 PROTEIN"/>
    <property type="match status" value="1"/>
</dbReference>
<dbReference type="InterPro" id="IPR058649">
    <property type="entry name" value="CzcB_C"/>
</dbReference>
<dbReference type="InterPro" id="IPR058625">
    <property type="entry name" value="MdtA-like_BSH"/>
</dbReference>
<evidence type="ECO:0000256" key="3">
    <source>
        <dbReference type="ARBA" id="ARBA00023054"/>
    </source>
</evidence>
<feature type="coiled-coil region" evidence="4">
    <location>
        <begin position="302"/>
        <end position="362"/>
    </location>
</feature>